<evidence type="ECO:0000313" key="2">
    <source>
        <dbReference type="Proteomes" id="UP000343317"/>
    </source>
</evidence>
<reference evidence="1 2" key="1">
    <citation type="submission" date="2019-08" db="EMBL/GenBank/DDBJ databases">
        <authorList>
            <person name="Peeters C."/>
        </authorList>
    </citation>
    <scope>NUCLEOTIDE SEQUENCE [LARGE SCALE GENOMIC DNA]</scope>
    <source>
        <strain evidence="1 2">LMG 31112</strain>
    </source>
</reference>
<name>A0A5E4YTB8_9BURK</name>
<organism evidence="1 2">
    <name type="scientific">Pandoraea horticolens</name>
    <dbReference type="NCBI Taxonomy" id="2508298"/>
    <lineage>
        <taxon>Bacteria</taxon>
        <taxon>Pseudomonadati</taxon>
        <taxon>Pseudomonadota</taxon>
        <taxon>Betaproteobacteria</taxon>
        <taxon>Burkholderiales</taxon>
        <taxon>Burkholderiaceae</taxon>
        <taxon>Pandoraea</taxon>
    </lineage>
</organism>
<dbReference type="Proteomes" id="UP000343317">
    <property type="component" value="Unassembled WGS sequence"/>
</dbReference>
<gene>
    <name evidence="1" type="ORF">PHO31112_04737</name>
</gene>
<proteinExistence type="predicted"/>
<accession>A0A5E4YTB8</accession>
<sequence>MPLKNRGVTAFSAVAQRRAASPLGPPTHCLPAARGATGPVNVQSELMSSLVRDLLALDRGYPASWLVAASRWTRKSSIEKMVTRASLPAWAANSVADSANAAANTRRKIGIASVSLWCGAQNVMPVFKPIMKASRLALVPPGCLMYCRLGRR</sequence>
<keyword evidence="2" id="KW-1185">Reference proteome</keyword>
<evidence type="ECO:0000313" key="1">
    <source>
        <dbReference type="EMBL" id="VVE51727.1"/>
    </source>
</evidence>
<protein>
    <submittedName>
        <fullName evidence="1">Uncharacterized protein</fullName>
    </submittedName>
</protein>
<dbReference type="AlphaFoldDB" id="A0A5E4YTB8"/>
<dbReference type="EMBL" id="CABPSM010000020">
    <property type="protein sequence ID" value="VVE51727.1"/>
    <property type="molecule type" value="Genomic_DNA"/>
</dbReference>